<name>A0A239CQA7_9FIRM</name>
<dbReference type="RefSeq" id="WP_089282329.1">
    <property type="nucleotide sequence ID" value="NZ_FZOJ01000006.1"/>
</dbReference>
<proteinExistence type="predicted"/>
<dbReference type="AlphaFoldDB" id="A0A239CQA7"/>
<dbReference type="OrthoDB" id="2507167at2"/>
<accession>A0A239CQA7</accession>
<keyword evidence="2" id="KW-1185">Reference proteome</keyword>
<evidence type="ECO:0000313" key="1">
    <source>
        <dbReference type="EMBL" id="SNS21851.1"/>
    </source>
</evidence>
<dbReference type="EMBL" id="FZOJ01000006">
    <property type="protein sequence ID" value="SNS21851.1"/>
    <property type="molecule type" value="Genomic_DNA"/>
</dbReference>
<organism evidence="1 2">
    <name type="scientific">Anaerovirgula multivorans</name>
    <dbReference type="NCBI Taxonomy" id="312168"/>
    <lineage>
        <taxon>Bacteria</taxon>
        <taxon>Bacillati</taxon>
        <taxon>Bacillota</taxon>
        <taxon>Clostridia</taxon>
        <taxon>Peptostreptococcales</taxon>
        <taxon>Natronincolaceae</taxon>
        <taxon>Anaerovirgula</taxon>
    </lineage>
</organism>
<dbReference type="Proteomes" id="UP000198304">
    <property type="component" value="Unassembled WGS sequence"/>
</dbReference>
<reference evidence="1 2" key="1">
    <citation type="submission" date="2017-06" db="EMBL/GenBank/DDBJ databases">
        <authorList>
            <person name="Kim H.J."/>
            <person name="Triplett B.A."/>
        </authorList>
    </citation>
    <scope>NUCLEOTIDE SEQUENCE [LARGE SCALE GENOMIC DNA]</scope>
    <source>
        <strain evidence="1 2">SCA</strain>
    </source>
</reference>
<gene>
    <name evidence="1" type="ORF">SAMN05446037_100675</name>
</gene>
<protein>
    <submittedName>
        <fullName evidence="1">Uncharacterized protein</fullName>
    </submittedName>
</protein>
<evidence type="ECO:0000313" key="2">
    <source>
        <dbReference type="Proteomes" id="UP000198304"/>
    </source>
</evidence>
<sequence length="461" mass="51429">MAWLDVQPGDWFFKDVTEASNIQDEDGGFLIASIPYNAFEGGSPYLYTEITSQGQSVFTLDVSIVPTSDNPLFVYIDGVQTVYKSVEQEGGQTKVTLYSPARQGAVGSFISLGTPSVDRFGKPYGDTSGASYPSYTLSKAVNYKYDKFSRNLHEQVTAFGKLLRRIDISDADWAGNVQNLLEAKIKYNTDVYTISPQGVMYVPYNLNNVTCSITYSTTDSYAQTTETFKPTSAKVLFLNRFFPNAQINRAEAFILVNKLMKIMYQRFTDVTPPSRVIDETFTAYEGQVAFLTNGKYPSGKNELKVWKNGTLLTYSADYTETSDYSVTLNSPLSSVDTIRYFYERSKSDTLVDVGEDTKYYNTATSSYIDVIGTASGSWWASHILDLENEVLSDGSKMVSGTPVTSTSTHEGQKVVHVDNDYNPISGSGDTETWFLPYTHITRAEGASILNRFRKLCMDRFL</sequence>